<protein>
    <recommendedName>
        <fullName evidence="6">PX domain-containing protein</fullName>
    </recommendedName>
</protein>
<keyword evidence="1" id="KW-0479">Metal-binding</keyword>
<dbReference type="PROSITE" id="PS50195">
    <property type="entry name" value="PX"/>
    <property type="match status" value="1"/>
</dbReference>
<dbReference type="Pfam" id="PF13901">
    <property type="entry name" value="RH_dom"/>
    <property type="match status" value="2"/>
</dbReference>
<dbReference type="SUPFAM" id="SSF64268">
    <property type="entry name" value="PX domain"/>
    <property type="match status" value="1"/>
</dbReference>
<dbReference type="InterPro" id="IPR025258">
    <property type="entry name" value="RH_dom"/>
</dbReference>
<dbReference type="PANTHER" id="PTHR12326">
    <property type="entry name" value="PLECKSTRIN HOMOLOGY DOMAIN CONTAINING PROTEIN"/>
    <property type="match status" value="1"/>
</dbReference>
<keyword evidence="4" id="KW-0862">Zinc</keyword>
<reference evidence="7 8" key="1">
    <citation type="submission" date="2020-08" db="EMBL/GenBank/DDBJ databases">
        <title>Plant Genome Project.</title>
        <authorList>
            <person name="Zhang R.-G."/>
        </authorList>
    </citation>
    <scope>NUCLEOTIDE SEQUENCE [LARGE SCALE GENOMIC DNA]</scope>
    <source>
        <tissue evidence="7">Rhizome</tissue>
    </source>
</reference>
<evidence type="ECO:0000313" key="8">
    <source>
        <dbReference type="Proteomes" id="UP000734854"/>
    </source>
</evidence>
<evidence type="ECO:0000313" key="7">
    <source>
        <dbReference type="EMBL" id="KAG6511517.1"/>
    </source>
</evidence>
<dbReference type="AlphaFoldDB" id="A0A8J5GMY8"/>
<keyword evidence="3" id="KW-0863">Zinc-finger</keyword>
<keyword evidence="8" id="KW-1185">Reference proteome</keyword>
<dbReference type="GO" id="GO:0035091">
    <property type="term" value="F:phosphatidylinositol binding"/>
    <property type="evidence" value="ECO:0007669"/>
    <property type="project" value="InterPro"/>
</dbReference>
<dbReference type="GO" id="GO:0005768">
    <property type="term" value="C:endosome"/>
    <property type="evidence" value="ECO:0007669"/>
    <property type="project" value="UniProtKB-ARBA"/>
</dbReference>
<dbReference type="GO" id="GO:0008270">
    <property type="term" value="F:zinc ion binding"/>
    <property type="evidence" value="ECO:0007669"/>
    <property type="project" value="UniProtKB-KW"/>
</dbReference>
<gene>
    <name evidence="7" type="ORF">ZIOFF_029585</name>
</gene>
<dbReference type="CDD" id="cd06093">
    <property type="entry name" value="PX_domain"/>
    <property type="match status" value="1"/>
</dbReference>
<evidence type="ECO:0000256" key="4">
    <source>
        <dbReference type="ARBA" id="ARBA00022833"/>
    </source>
</evidence>
<keyword evidence="2" id="KW-0677">Repeat</keyword>
<organism evidence="7 8">
    <name type="scientific">Zingiber officinale</name>
    <name type="common">Ginger</name>
    <name type="synonym">Amomum zingiber</name>
    <dbReference type="NCBI Taxonomy" id="94328"/>
    <lineage>
        <taxon>Eukaryota</taxon>
        <taxon>Viridiplantae</taxon>
        <taxon>Streptophyta</taxon>
        <taxon>Embryophyta</taxon>
        <taxon>Tracheophyta</taxon>
        <taxon>Spermatophyta</taxon>
        <taxon>Magnoliopsida</taxon>
        <taxon>Liliopsida</taxon>
        <taxon>Zingiberales</taxon>
        <taxon>Zingiberaceae</taxon>
        <taxon>Zingiber</taxon>
    </lineage>
</organism>
<dbReference type="GO" id="GO:0016020">
    <property type="term" value="C:membrane"/>
    <property type="evidence" value="ECO:0007669"/>
    <property type="project" value="UniProtKB-ARBA"/>
</dbReference>
<name>A0A8J5GMY8_ZINOF</name>
<accession>A0A8J5GMY8</accession>
<feature type="domain" description="PX" evidence="6">
    <location>
        <begin position="543"/>
        <end position="664"/>
    </location>
</feature>
<dbReference type="Gene3D" id="3.30.1520.10">
    <property type="entry name" value="Phox-like domain"/>
    <property type="match status" value="1"/>
</dbReference>
<dbReference type="PANTHER" id="PTHR12326:SF3">
    <property type="entry name" value="DIFFERENTIALLY EXPRESSED IN FDCP 8 HOMOLOG"/>
    <property type="match status" value="1"/>
</dbReference>
<dbReference type="InterPro" id="IPR001683">
    <property type="entry name" value="PX_dom"/>
</dbReference>
<evidence type="ECO:0000259" key="6">
    <source>
        <dbReference type="PROSITE" id="PS50195"/>
    </source>
</evidence>
<dbReference type="InterPro" id="IPR036871">
    <property type="entry name" value="PX_dom_sf"/>
</dbReference>
<evidence type="ECO:0000256" key="1">
    <source>
        <dbReference type="ARBA" id="ARBA00022723"/>
    </source>
</evidence>
<dbReference type="SMART" id="SM01175">
    <property type="entry name" value="DUF4206"/>
    <property type="match status" value="1"/>
</dbReference>
<evidence type="ECO:0000256" key="3">
    <source>
        <dbReference type="ARBA" id="ARBA00022771"/>
    </source>
</evidence>
<evidence type="ECO:0000256" key="5">
    <source>
        <dbReference type="SAM" id="MobiDB-lite"/>
    </source>
</evidence>
<feature type="region of interest" description="Disordered" evidence="5">
    <location>
        <begin position="21"/>
        <end position="45"/>
    </location>
</feature>
<evidence type="ECO:0000256" key="2">
    <source>
        <dbReference type="ARBA" id="ARBA00022737"/>
    </source>
</evidence>
<dbReference type="Proteomes" id="UP000734854">
    <property type="component" value="Unassembled WGS sequence"/>
</dbReference>
<dbReference type="Pfam" id="PF00787">
    <property type="entry name" value="PX"/>
    <property type="match status" value="1"/>
</dbReference>
<proteinExistence type="predicted"/>
<dbReference type="EMBL" id="JACMSC010000008">
    <property type="protein sequence ID" value="KAG6511517.1"/>
    <property type="molecule type" value="Genomic_DNA"/>
</dbReference>
<comment type="caution">
    <text evidence="7">The sequence shown here is derived from an EMBL/GenBank/DDBJ whole genome shotgun (WGS) entry which is preliminary data.</text>
</comment>
<sequence length="1167" mass="130244">METGSPLPDPFDEFFTQIQGRDSDTYDYGDDEPVSPAASNYSSCEDEGSELDRYCSANSALGSASLCSSVGNYGDLLDFVEVDRSLDKGGTASPRERGSSQLNHPLPLADRMESFSRNRNPSRFHTQNVEVEGHQEAVSRSEKVVDFLAQDAISLRYGDGCSDQSSLLCMTASTEEVGLLGNLGSSSHVEDKIMADADEGFSFRYANSDDEESMLEYGTDFDNTTGRREKRITQCVGEMQYHHTSPLLMNPSVAFGSNDLDEFLHENGGLGQDCFLINRDKMVGQQLVLPKSEKNVPSLAIKHVIESIDIMEETGQGVSDVNLNFRDSDQLNKNGRICPINNPLNEYEASQKGKPVQLEYVVEDQVNSCYKGVRDICSMNDGSIADIDVGDPAKEHISSKSAPSNHITAMDICSFTADPSQSKQCVAQEHDNAKFSKPIPLNDQNSIFQIELNSTSKIVDRKEEDIITNEVASDVYDEMVLEMEEILLDTGKSSGTRSMASDGYACYQSHHIRDGSSTASTSGTDDVYPSSQRTLNWVAVIGAKQRKGDVSFGERLVGVKEYTVYILKVWSANDQWEVERRYRDFFALYQQLRVLFSDHGLSLPTQWTFVERESMKIFGNASPIVVSKRSDLIQDCLRSILSSAYPFGFPNPLFYFLSPGKLTHKTSSLKSIVPRSLQKLGEDWNSKSSTYDDSPEDITELGKTIRLVVDLKPQKSMQQLLELQHYTCAGCHKHLDYGRTLLRELVQTLGWNKPRFCEYTGQLFCASCHANDTSVLPAKVLHRWDFSLYPVSQLAKAYLESIYDKVPALLHVMGIRKKIAAMFPYIRCPFRISIHRGLGSRRHLLESNDFFALRDLVDLSKGAFAGKTQCSPLTSGPSDLIALAYMLAYMFPQCKRTNILVNFTFWHHLKHWYSCLLLEDVLQLVVISLLLPLMLCPFLSYPHPPDLSPHCWISCLAFLTKLLLGVGGVGMRMFLGMFWVFLDKLRLYLYTLSCYNFDALVFTLLDLAEVSAHLLAMFSTSLSLPIMLETLSNKILEHIAQQCLVCYDTGVPCAARQVCDDPLSLIFPFQEAEAAKCKSCGSIFHKPCFIKIVICPCSKPSDTSRNLSIQGHGNTEKLSDVSVEPSYSSSASNLLPNIILKAASDKIWKPRNKSPVILMDSLPNTSL</sequence>
<dbReference type="InterPro" id="IPR051366">
    <property type="entry name" value="DEF8"/>
</dbReference>